<dbReference type="OrthoDB" id="6428749at2759"/>
<dbReference type="SUPFAM" id="SSF75304">
    <property type="entry name" value="Amidase signature (AS) enzymes"/>
    <property type="match status" value="1"/>
</dbReference>
<dbReference type="Gene3D" id="3.90.1300.10">
    <property type="entry name" value="Amidase signature (AS) domain"/>
    <property type="match status" value="1"/>
</dbReference>
<reference evidence="5" key="1">
    <citation type="submission" date="2021-10" db="EMBL/GenBank/DDBJ databases">
        <authorList>
            <person name="Piombo E."/>
        </authorList>
    </citation>
    <scope>NUCLEOTIDE SEQUENCE</scope>
</reference>
<protein>
    <recommendedName>
        <fullName evidence="4">Amidase domain-containing protein</fullName>
    </recommendedName>
</protein>
<dbReference type="Pfam" id="PF01425">
    <property type="entry name" value="Amidase"/>
    <property type="match status" value="1"/>
</dbReference>
<dbReference type="InterPro" id="IPR023631">
    <property type="entry name" value="Amidase_dom"/>
</dbReference>
<feature type="domain" description="Amidase" evidence="4">
    <location>
        <begin position="75"/>
        <end position="513"/>
    </location>
</feature>
<feature type="active site" description="Charge relay system" evidence="3">
    <location>
        <position position="131"/>
    </location>
</feature>
<accession>A0A9N9VP92</accession>
<dbReference type="InterPro" id="IPR036928">
    <property type="entry name" value="AS_sf"/>
</dbReference>
<proteinExistence type="inferred from homology"/>
<comment type="similarity">
    <text evidence="1">Belongs to the amidase family.</text>
</comment>
<evidence type="ECO:0000256" key="3">
    <source>
        <dbReference type="PIRSR" id="PIRSR001221-1"/>
    </source>
</evidence>
<keyword evidence="6" id="KW-1185">Reference proteome</keyword>
<sequence length="529" mass="57752">MIVNWKGISERAQDELLQSIPTKWKIDRTQYAGLTNVSQVPVTCGLLSEKQIQITELTVTELAAQIRTRTLKATEVLEAFATRAVIAHQLVNCLADWFYEDGLEQAKQLDDLLEAGGSPKGPLHGIPVALKDTFDLQGRATTRGFVINKGKLSGHDSDIIQTLRSAGAVFFCRTTMPQTGFILETVSNLWGRTINPFNNKFGAGGSSGGDAVLVAMKGCPIAPSTDMGGSIRVPAAFNGLYAIRPTSQRIPKGGWGGSVTGQISVRDSAGPVCHSVDDLKLLTEVIGSHNSQHRYDTNSVPIPWRQISLPEGKLAVGIMKWDGVVMPHPPILRAIEETKQSLLRHGFEDGGADAALVAAATGEPLVPAFLDLLKVYSASARSAPEVLKLNIKMRAYKVAFAQAWDDTKHQLTTGRPMDALICPVSPSSGIPHDFNVWWGYTCMWNLLDYPSTVLPVPISKTTVEQDPPNISYTPLSTNPYDKANHEMYDPKLFENLRPCIQMVARPFDDEELLEMTAEVDKVLRGCPLP</sequence>
<organism evidence="5 6">
    <name type="scientific">Clonostachys rhizophaga</name>
    <dbReference type="NCBI Taxonomy" id="160324"/>
    <lineage>
        <taxon>Eukaryota</taxon>
        <taxon>Fungi</taxon>
        <taxon>Dikarya</taxon>
        <taxon>Ascomycota</taxon>
        <taxon>Pezizomycotina</taxon>
        <taxon>Sordariomycetes</taxon>
        <taxon>Hypocreomycetidae</taxon>
        <taxon>Hypocreales</taxon>
        <taxon>Bionectriaceae</taxon>
        <taxon>Clonostachys</taxon>
    </lineage>
</organism>
<gene>
    <name evidence="5" type="ORF">CRHIZ90672A_00003814</name>
</gene>
<feature type="active site" description="Acyl-ester intermediate" evidence="3">
    <location>
        <position position="230"/>
    </location>
</feature>
<feature type="active site" description="Charge relay system" evidence="3">
    <location>
        <position position="206"/>
    </location>
</feature>
<evidence type="ECO:0000256" key="2">
    <source>
        <dbReference type="ARBA" id="ARBA00022801"/>
    </source>
</evidence>
<evidence type="ECO:0000259" key="4">
    <source>
        <dbReference type="Pfam" id="PF01425"/>
    </source>
</evidence>
<keyword evidence="2" id="KW-0378">Hydrolase</keyword>
<dbReference type="EMBL" id="CABFNQ020000726">
    <property type="protein sequence ID" value="CAH0027284.1"/>
    <property type="molecule type" value="Genomic_DNA"/>
</dbReference>
<dbReference type="Proteomes" id="UP000696573">
    <property type="component" value="Unassembled WGS sequence"/>
</dbReference>
<dbReference type="PANTHER" id="PTHR46072">
    <property type="entry name" value="AMIDASE-RELATED-RELATED"/>
    <property type="match status" value="1"/>
</dbReference>
<comment type="caution">
    <text evidence="5">The sequence shown here is derived from an EMBL/GenBank/DDBJ whole genome shotgun (WGS) entry which is preliminary data.</text>
</comment>
<evidence type="ECO:0000256" key="1">
    <source>
        <dbReference type="ARBA" id="ARBA00009199"/>
    </source>
</evidence>
<evidence type="ECO:0000313" key="6">
    <source>
        <dbReference type="Proteomes" id="UP000696573"/>
    </source>
</evidence>
<evidence type="ECO:0000313" key="5">
    <source>
        <dbReference type="EMBL" id="CAH0027284.1"/>
    </source>
</evidence>
<dbReference type="GO" id="GO:0016787">
    <property type="term" value="F:hydrolase activity"/>
    <property type="evidence" value="ECO:0007669"/>
    <property type="project" value="UniProtKB-KW"/>
</dbReference>
<dbReference type="AlphaFoldDB" id="A0A9N9VP92"/>
<name>A0A9N9VP92_9HYPO</name>
<dbReference type="PIRSF" id="PIRSF001221">
    <property type="entry name" value="Amidase_fungi"/>
    <property type="match status" value="1"/>
</dbReference>